<dbReference type="InterPro" id="IPR034204">
    <property type="entry name" value="PfSUB1-like_cat_dom"/>
</dbReference>
<dbReference type="InterPro" id="IPR023828">
    <property type="entry name" value="Peptidase_S8_Ser-AS"/>
</dbReference>
<keyword evidence="4 6" id="KW-0720">Serine protease</keyword>
<dbReference type="InterPro" id="IPR031325">
    <property type="entry name" value="RHS_repeat"/>
</dbReference>
<dbReference type="GO" id="GO:0006508">
    <property type="term" value="P:proteolysis"/>
    <property type="evidence" value="ECO:0007669"/>
    <property type="project" value="UniProtKB-KW"/>
</dbReference>
<dbReference type="InterPro" id="IPR054399">
    <property type="entry name" value="Fervidolysin-like_N_prodom"/>
</dbReference>
<evidence type="ECO:0000256" key="7">
    <source>
        <dbReference type="RuleBase" id="RU003355"/>
    </source>
</evidence>
<name>A0A398CJM1_9BACL</name>
<dbReference type="Pfam" id="PF20148">
    <property type="entry name" value="DUF6531"/>
    <property type="match status" value="1"/>
</dbReference>
<gene>
    <name evidence="12" type="ORF">D3H35_17805</name>
</gene>
<sequence>MEDSMKAPLKALTKLALSALIASTAAYDWSAATAVAQAAAPAAPAPRHKTELIVKYKNGGNSQTAQTNVKKKLKLNKMNVKKKSKRARLEVLQIGENDSLDQTIAEMNNDPNVEYAQPNYKLYVSALPQDEHFDEQWGIANSGQKIGSQVGIPGVDIDAVRAWDVTEGSPSVLVGVLDTGMDVSHPDLAANVFTNSAEIPDNGIDDDGNGYVDDVHGYDFAGGDASVFDSASSDKHGTHVAGIIAAQADAAGIRGVAPQTKLLPLKFISDGAGYTSDAIEAIEYAQQMGASIVNMSFGGPDNNPALQDAMTASGMLFVAAAGNHGASVDAQPIYPASLRLPNLLSVTAIDNKGELASFSGYGSTVDIAAPGVGIVSTVPGGGYAALSGTSMAAPFVTGTAALLKSLYPDLSSAELAARLKATVKPVAGLASKVATQGIVSAAGSLAGTYTEPAVASDPAASPKPGAASGDSAVVALAEEVSPELLEQIHYGEEGVNVATGNYGKSVTDLSVTAPGFVVNISRTYNSKDDRTTSSLGRGWTFGFEGSLKDDTKNSKLKVAKLPSGGAQVFVKNGNAYTANDSRSTLEKQADGSHLLTTKDQYRYGFNPSGYLAWMEDRSGNRLTIETDAVGKARKITDTVGRIFQLTYNASGYLQTVKDPIGQTITYEYDASNRLKQVKDQTGQVTAIYDYDSSHYLNVIKDGQAT</sequence>
<keyword evidence="13" id="KW-1185">Reference proteome</keyword>
<feature type="active site" description="Charge relay system" evidence="5 6">
    <location>
        <position position="390"/>
    </location>
</feature>
<keyword evidence="2 6" id="KW-0645">Protease</keyword>
<feature type="domain" description="Fervidolysin-like N-terminal prodomain" evidence="11">
    <location>
        <begin position="37"/>
        <end position="119"/>
    </location>
</feature>
<dbReference type="Pfam" id="PF05593">
    <property type="entry name" value="RHS_repeat"/>
    <property type="match status" value="1"/>
</dbReference>
<dbReference type="NCBIfam" id="TIGR01643">
    <property type="entry name" value="YD_repeat_2x"/>
    <property type="match status" value="1"/>
</dbReference>
<dbReference type="PROSITE" id="PS00138">
    <property type="entry name" value="SUBTILASE_SER"/>
    <property type="match status" value="1"/>
</dbReference>
<dbReference type="Gene3D" id="3.40.50.200">
    <property type="entry name" value="Peptidase S8/S53 domain"/>
    <property type="match status" value="1"/>
</dbReference>
<comment type="caution">
    <text evidence="12">The sequence shown here is derived from an EMBL/GenBank/DDBJ whole genome shotgun (WGS) entry which is preliminary data.</text>
</comment>
<dbReference type="EMBL" id="QXJM01000039">
    <property type="protein sequence ID" value="RIE02545.1"/>
    <property type="molecule type" value="Genomic_DNA"/>
</dbReference>
<evidence type="ECO:0000256" key="4">
    <source>
        <dbReference type="ARBA" id="ARBA00022825"/>
    </source>
</evidence>
<dbReference type="Proteomes" id="UP000266340">
    <property type="component" value="Unassembled WGS sequence"/>
</dbReference>
<keyword evidence="8" id="KW-0732">Signal</keyword>
<dbReference type="PANTHER" id="PTHR43399">
    <property type="entry name" value="SUBTILISIN-RELATED"/>
    <property type="match status" value="1"/>
</dbReference>
<dbReference type="CDD" id="cd07473">
    <property type="entry name" value="Peptidases_S8_Subtilisin_like"/>
    <property type="match status" value="1"/>
</dbReference>
<dbReference type="Pfam" id="PF22148">
    <property type="entry name" value="Fervidolysin_NPro-like"/>
    <property type="match status" value="1"/>
</dbReference>
<feature type="domain" description="DUF6531" evidence="10">
    <location>
        <begin position="493"/>
        <end position="551"/>
    </location>
</feature>
<dbReference type="InterPro" id="IPR023827">
    <property type="entry name" value="Peptidase_S8_Asp-AS"/>
</dbReference>
<evidence type="ECO:0000256" key="3">
    <source>
        <dbReference type="ARBA" id="ARBA00022801"/>
    </source>
</evidence>
<reference evidence="12 13" key="1">
    <citation type="submission" date="2018-09" db="EMBL/GenBank/DDBJ databases">
        <title>Cohnella cavernae sp. nov., isolated from a karst cave.</title>
        <authorList>
            <person name="Zhu H."/>
        </authorList>
    </citation>
    <scope>NUCLEOTIDE SEQUENCE [LARGE SCALE GENOMIC DNA]</scope>
    <source>
        <strain evidence="12 13">K2E09-144</strain>
    </source>
</reference>
<dbReference type="AlphaFoldDB" id="A0A398CJM1"/>
<evidence type="ECO:0000256" key="6">
    <source>
        <dbReference type="PROSITE-ProRule" id="PRU01240"/>
    </source>
</evidence>
<proteinExistence type="inferred from homology"/>
<feature type="active site" description="Charge relay system" evidence="5 6">
    <location>
        <position position="178"/>
    </location>
</feature>
<dbReference type="Gene3D" id="2.180.10.10">
    <property type="entry name" value="RHS repeat-associated core"/>
    <property type="match status" value="1"/>
</dbReference>
<accession>A0A398CJM1</accession>
<evidence type="ECO:0000256" key="2">
    <source>
        <dbReference type="ARBA" id="ARBA00022670"/>
    </source>
</evidence>
<dbReference type="InterPro" id="IPR015500">
    <property type="entry name" value="Peptidase_S8_subtilisin-rel"/>
</dbReference>
<dbReference type="PRINTS" id="PR00723">
    <property type="entry name" value="SUBTILISIN"/>
</dbReference>
<evidence type="ECO:0000256" key="5">
    <source>
        <dbReference type="PIRSR" id="PIRSR615500-1"/>
    </source>
</evidence>
<dbReference type="PROSITE" id="PS00137">
    <property type="entry name" value="SUBTILASE_HIS"/>
    <property type="match status" value="1"/>
</dbReference>
<evidence type="ECO:0000313" key="12">
    <source>
        <dbReference type="EMBL" id="RIE02545.1"/>
    </source>
</evidence>
<keyword evidence="3 6" id="KW-0378">Hydrolase</keyword>
<evidence type="ECO:0000259" key="9">
    <source>
        <dbReference type="Pfam" id="PF00082"/>
    </source>
</evidence>
<dbReference type="PANTHER" id="PTHR43399:SF4">
    <property type="entry name" value="CELL WALL-ASSOCIATED PROTEASE"/>
    <property type="match status" value="1"/>
</dbReference>
<evidence type="ECO:0000256" key="1">
    <source>
        <dbReference type="ARBA" id="ARBA00011073"/>
    </source>
</evidence>
<dbReference type="InterPro" id="IPR036852">
    <property type="entry name" value="Peptidase_S8/S53_dom_sf"/>
</dbReference>
<dbReference type="SUPFAM" id="SSF52743">
    <property type="entry name" value="Subtilisin-like"/>
    <property type="match status" value="1"/>
</dbReference>
<dbReference type="InterPro" id="IPR045351">
    <property type="entry name" value="DUF6531"/>
</dbReference>
<dbReference type="PROSITE" id="PS00136">
    <property type="entry name" value="SUBTILASE_ASP"/>
    <property type="match status" value="1"/>
</dbReference>
<feature type="active site" description="Charge relay system" evidence="5 6">
    <location>
        <position position="236"/>
    </location>
</feature>
<dbReference type="InterPro" id="IPR022398">
    <property type="entry name" value="Peptidase_S8_His-AS"/>
</dbReference>
<protein>
    <submittedName>
        <fullName evidence="12">Uncharacterized protein</fullName>
    </submittedName>
</protein>
<dbReference type="GO" id="GO:0004252">
    <property type="term" value="F:serine-type endopeptidase activity"/>
    <property type="evidence" value="ECO:0007669"/>
    <property type="project" value="UniProtKB-UniRule"/>
</dbReference>
<feature type="signal peptide" evidence="8">
    <location>
        <begin position="1"/>
        <end position="30"/>
    </location>
</feature>
<dbReference type="InterPro" id="IPR006530">
    <property type="entry name" value="YD"/>
</dbReference>
<dbReference type="InterPro" id="IPR000209">
    <property type="entry name" value="Peptidase_S8/S53_dom"/>
</dbReference>
<organism evidence="12 13">
    <name type="scientific">Cohnella faecalis</name>
    <dbReference type="NCBI Taxonomy" id="2315694"/>
    <lineage>
        <taxon>Bacteria</taxon>
        <taxon>Bacillati</taxon>
        <taxon>Bacillota</taxon>
        <taxon>Bacilli</taxon>
        <taxon>Bacillales</taxon>
        <taxon>Paenibacillaceae</taxon>
        <taxon>Cohnella</taxon>
    </lineage>
</organism>
<comment type="similarity">
    <text evidence="1 6 7">Belongs to the peptidase S8 family.</text>
</comment>
<dbReference type="InterPro" id="IPR051048">
    <property type="entry name" value="Peptidase_S8/S53_subtilisin"/>
</dbReference>
<evidence type="ECO:0000313" key="13">
    <source>
        <dbReference type="Proteomes" id="UP000266340"/>
    </source>
</evidence>
<evidence type="ECO:0000259" key="11">
    <source>
        <dbReference type="Pfam" id="PF22148"/>
    </source>
</evidence>
<feature type="domain" description="Peptidase S8/S53" evidence="9">
    <location>
        <begin position="171"/>
        <end position="424"/>
    </location>
</feature>
<evidence type="ECO:0000256" key="8">
    <source>
        <dbReference type="SAM" id="SignalP"/>
    </source>
</evidence>
<dbReference type="Pfam" id="PF00082">
    <property type="entry name" value="Peptidase_S8"/>
    <property type="match status" value="1"/>
</dbReference>
<dbReference type="PROSITE" id="PS51892">
    <property type="entry name" value="SUBTILASE"/>
    <property type="match status" value="1"/>
</dbReference>
<feature type="chain" id="PRO_5038851831" evidence="8">
    <location>
        <begin position="31"/>
        <end position="705"/>
    </location>
</feature>
<evidence type="ECO:0000259" key="10">
    <source>
        <dbReference type="Pfam" id="PF20148"/>
    </source>
</evidence>